<dbReference type="SUPFAM" id="SSF52540">
    <property type="entry name" value="P-loop containing nucleoside triphosphate hydrolases"/>
    <property type="match status" value="1"/>
</dbReference>
<dbReference type="PROSITE" id="PS50893">
    <property type="entry name" value="ABC_TRANSPORTER_2"/>
    <property type="match status" value="1"/>
</dbReference>
<keyword evidence="3 5" id="KW-0067">ATP-binding</keyword>
<evidence type="ECO:0000256" key="2">
    <source>
        <dbReference type="ARBA" id="ARBA00022741"/>
    </source>
</evidence>
<gene>
    <name evidence="5" type="ORF">F0357_21955</name>
</gene>
<keyword evidence="2" id="KW-0547">Nucleotide-binding</keyword>
<keyword evidence="6" id="KW-1185">Reference proteome</keyword>
<dbReference type="InterPro" id="IPR027417">
    <property type="entry name" value="P-loop_NTPase"/>
</dbReference>
<protein>
    <submittedName>
        <fullName evidence="5">ATP-binding cassette domain-containing protein</fullName>
    </submittedName>
</protein>
<dbReference type="PANTHER" id="PTHR46743">
    <property type="entry name" value="TEICHOIC ACIDS EXPORT ATP-BINDING PROTEIN TAGH"/>
    <property type="match status" value="1"/>
</dbReference>
<dbReference type="InterPro" id="IPR003439">
    <property type="entry name" value="ABC_transporter-like_ATP-bd"/>
</dbReference>
<dbReference type="EMBL" id="VWNA01000003">
    <property type="protein sequence ID" value="MQT15275.1"/>
    <property type="molecule type" value="Genomic_DNA"/>
</dbReference>
<evidence type="ECO:0000256" key="1">
    <source>
        <dbReference type="ARBA" id="ARBA00005417"/>
    </source>
</evidence>
<dbReference type="Gene3D" id="3.40.50.300">
    <property type="entry name" value="P-loop containing nucleotide triphosphate hydrolases"/>
    <property type="match status" value="1"/>
</dbReference>
<dbReference type="SMART" id="SM00382">
    <property type="entry name" value="AAA"/>
    <property type="match status" value="1"/>
</dbReference>
<dbReference type="InterPro" id="IPR017871">
    <property type="entry name" value="ABC_transporter-like_CS"/>
</dbReference>
<reference evidence="5 6" key="1">
    <citation type="submission" date="2019-09" db="EMBL/GenBank/DDBJ databases">
        <title>Segnochrobactrum spirostomi gen. nov., sp. nov., isolated from the ciliate Spirostomum cf. yagiui and description of a novel family, Segnochrobactraceae fam. nov. within the order Rhizobiales of the class Alphaproteobacteria.</title>
        <authorList>
            <person name="Akter S."/>
            <person name="Shazib S.U.A."/>
            <person name="Shin M.K."/>
        </authorList>
    </citation>
    <scope>NUCLEOTIDE SEQUENCE [LARGE SCALE GENOMIC DNA]</scope>
    <source>
        <strain evidence="5 6">Sp-1</strain>
    </source>
</reference>
<dbReference type="Proteomes" id="UP000332515">
    <property type="component" value="Unassembled WGS sequence"/>
</dbReference>
<dbReference type="Pfam" id="PF00005">
    <property type="entry name" value="ABC_tran"/>
    <property type="match status" value="1"/>
</dbReference>
<proteinExistence type="inferred from homology"/>
<evidence type="ECO:0000259" key="4">
    <source>
        <dbReference type="PROSITE" id="PS50893"/>
    </source>
</evidence>
<dbReference type="PROSITE" id="PS00211">
    <property type="entry name" value="ABC_TRANSPORTER_1"/>
    <property type="match status" value="1"/>
</dbReference>
<organism evidence="5 6">
    <name type="scientific">Segnochrobactrum spirostomi</name>
    <dbReference type="NCBI Taxonomy" id="2608987"/>
    <lineage>
        <taxon>Bacteria</taxon>
        <taxon>Pseudomonadati</taxon>
        <taxon>Pseudomonadota</taxon>
        <taxon>Alphaproteobacteria</taxon>
        <taxon>Hyphomicrobiales</taxon>
        <taxon>Segnochrobactraceae</taxon>
        <taxon>Segnochrobactrum</taxon>
    </lineage>
</organism>
<comment type="caution">
    <text evidence="5">The sequence shown here is derived from an EMBL/GenBank/DDBJ whole genome shotgun (WGS) entry which is preliminary data.</text>
</comment>
<dbReference type="PANTHER" id="PTHR46743:SF2">
    <property type="entry name" value="TEICHOIC ACIDS EXPORT ATP-BINDING PROTEIN TAGH"/>
    <property type="match status" value="1"/>
</dbReference>
<accession>A0A6A7Y959</accession>
<sequence>MLRVVDIVKRYHTPIGERTILDGISFDIGVGEKIGVLGRNGSGKSTLMKILGGVEIPSAGSVERGLFMSWPLAFSGGIESNMTGISNARFIARLYGKCEEDVIAFVDDFAELGRQLYVAVRDYSSGMRMKLAFALTLAIEFECFLIDEVIAVGDHKFHRKCYDALFVERSHSAMVLISHDTEIMRRFCAKALVLKGGRSYLTNDIDLAIDIYRTL</sequence>
<dbReference type="InterPro" id="IPR003593">
    <property type="entry name" value="AAA+_ATPase"/>
</dbReference>
<evidence type="ECO:0000313" key="5">
    <source>
        <dbReference type="EMBL" id="MQT15275.1"/>
    </source>
</evidence>
<dbReference type="GO" id="GO:0005524">
    <property type="term" value="F:ATP binding"/>
    <property type="evidence" value="ECO:0007669"/>
    <property type="project" value="UniProtKB-KW"/>
</dbReference>
<dbReference type="AlphaFoldDB" id="A0A6A7Y959"/>
<dbReference type="InterPro" id="IPR050683">
    <property type="entry name" value="Bact_Polysacc_Export_ATP-bd"/>
</dbReference>
<name>A0A6A7Y959_9HYPH</name>
<dbReference type="GO" id="GO:0016887">
    <property type="term" value="F:ATP hydrolysis activity"/>
    <property type="evidence" value="ECO:0007669"/>
    <property type="project" value="InterPro"/>
</dbReference>
<evidence type="ECO:0000313" key="6">
    <source>
        <dbReference type="Proteomes" id="UP000332515"/>
    </source>
</evidence>
<feature type="domain" description="ABC transporter" evidence="4">
    <location>
        <begin position="2"/>
        <end position="215"/>
    </location>
</feature>
<comment type="similarity">
    <text evidence="1">Belongs to the ABC transporter superfamily.</text>
</comment>
<evidence type="ECO:0000256" key="3">
    <source>
        <dbReference type="ARBA" id="ARBA00022840"/>
    </source>
</evidence>